<proteinExistence type="predicted"/>
<feature type="chain" id="PRO_5009192732" evidence="1">
    <location>
        <begin position="30"/>
        <end position="277"/>
    </location>
</feature>
<keyword evidence="3" id="KW-1185">Reference proteome</keyword>
<keyword evidence="1" id="KW-0732">Signal</keyword>
<dbReference type="KEGG" id="fcy:FRACYDRAFT_269943"/>
<evidence type="ECO:0000313" key="2">
    <source>
        <dbReference type="EMBL" id="OEU13841.1"/>
    </source>
</evidence>
<dbReference type="Proteomes" id="UP000095751">
    <property type="component" value="Unassembled WGS sequence"/>
</dbReference>
<accession>A0A1E7F6N2</accession>
<evidence type="ECO:0000256" key="1">
    <source>
        <dbReference type="SAM" id="SignalP"/>
    </source>
</evidence>
<dbReference type="PROSITE" id="PS51257">
    <property type="entry name" value="PROKAR_LIPOPROTEIN"/>
    <property type="match status" value="1"/>
</dbReference>
<organism evidence="2 3">
    <name type="scientific">Fragilariopsis cylindrus CCMP1102</name>
    <dbReference type="NCBI Taxonomy" id="635003"/>
    <lineage>
        <taxon>Eukaryota</taxon>
        <taxon>Sar</taxon>
        <taxon>Stramenopiles</taxon>
        <taxon>Ochrophyta</taxon>
        <taxon>Bacillariophyta</taxon>
        <taxon>Bacillariophyceae</taxon>
        <taxon>Bacillariophycidae</taxon>
        <taxon>Bacillariales</taxon>
        <taxon>Bacillariaceae</taxon>
        <taxon>Fragilariopsis</taxon>
    </lineage>
</organism>
<dbReference type="EMBL" id="KV784361">
    <property type="protein sequence ID" value="OEU13841.1"/>
    <property type="molecule type" value="Genomic_DNA"/>
</dbReference>
<protein>
    <submittedName>
        <fullName evidence="2">Uncharacterized protein</fullName>
    </submittedName>
</protein>
<dbReference type="InParanoid" id="A0A1E7F6N2"/>
<dbReference type="AlphaFoldDB" id="A0A1E7F6N2"/>
<evidence type="ECO:0000313" key="3">
    <source>
        <dbReference type="Proteomes" id="UP000095751"/>
    </source>
</evidence>
<name>A0A1E7F6N2_9STRA</name>
<gene>
    <name evidence="2" type="ORF">FRACYDRAFT_269943</name>
</gene>
<reference evidence="2 3" key="1">
    <citation type="submission" date="2016-09" db="EMBL/GenBank/DDBJ databases">
        <title>Extensive genetic diversity and differential bi-allelic expression allows diatom success in the polar Southern Ocean.</title>
        <authorList>
            <consortium name="DOE Joint Genome Institute"/>
            <person name="Mock T."/>
            <person name="Otillar R.P."/>
            <person name="Strauss J."/>
            <person name="Dupont C."/>
            <person name="Frickenhaus S."/>
            <person name="Maumus F."/>
            <person name="Mcmullan M."/>
            <person name="Sanges R."/>
            <person name="Schmutz J."/>
            <person name="Toseland A."/>
            <person name="Valas R."/>
            <person name="Veluchamy A."/>
            <person name="Ward B.J."/>
            <person name="Allen A."/>
            <person name="Barry K."/>
            <person name="Falciatore A."/>
            <person name="Ferrante M."/>
            <person name="Fortunato A.E."/>
            <person name="Gloeckner G."/>
            <person name="Gruber A."/>
            <person name="Hipkin R."/>
            <person name="Janech M."/>
            <person name="Kroth P."/>
            <person name="Leese F."/>
            <person name="Lindquist E."/>
            <person name="Lyon B.R."/>
            <person name="Martin J."/>
            <person name="Mayer C."/>
            <person name="Parker M."/>
            <person name="Quesneville H."/>
            <person name="Raymond J."/>
            <person name="Uhlig C."/>
            <person name="Valentin K.U."/>
            <person name="Worden A.Z."/>
            <person name="Armbrust E.V."/>
            <person name="Bowler C."/>
            <person name="Green B."/>
            <person name="Moulton V."/>
            <person name="Van Oosterhout C."/>
            <person name="Grigoriev I."/>
        </authorList>
    </citation>
    <scope>NUCLEOTIDE SEQUENCE [LARGE SCALE GENOMIC DNA]</scope>
    <source>
        <strain evidence="2 3">CCMP1102</strain>
    </source>
</reference>
<feature type="signal peptide" evidence="1">
    <location>
        <begin position="1"/>
        <end position="29"/>
    </location>
</feature>
<sequence>MMLFATRTVPVILLLSIVVVGSIIGCCDGSSSRDRITQFVDEGQQFLVVSGVTLYEDPTKDEIQFNDVESAVIFWFCTPAYTPDDNGDEQYDNVVSHVLRYRPPNMVSQMRDVEASFTSFLTPHGYTAAWSEREDKYEEFVVDFDDKTTTKLTETKDGVASINDMEFSFAGETGGFVGSGEGIWTFNTTEIIELVAMADNLAKELTPENCENIYAENWKVSMEFGDEDFDEEEEDDEDMLVTQEGTASAAIPNKDTTPLGAVTFSPYLLVSFLMIFI</sequence>